<dbReference type="EMBL" id="MTSL01000005">
    <property type="protein sequence ID" value="PJF20132.1"/>
    <property type="molecule type" value="Genomic_DNA"/>
</dbReference>
<dbReference type="Gene3D" id="3.40.50.300">
    <property type="entry name" value="P-loop containing nucleotide triphosphate hydrolases"/>
    <property type="match status" value="1"/>
</dbReference>
<dbReference type="SMART" id="SM00490">
    <property type="entry name" value="HELICc"/>
    <property type="match status" value="1"/>
</dbReference>
<feature type="compositionally biased region" description="Acidic residues" evidence="9">
    <location>
        <begin position="56"/>
        <end position="66"/>
    </location>
</feature>
<keyword evidence="5 12" id="KW-0347">Helicase</keyword>
<dbReference type="GO" id="GO:0005634">
    <property type="term" value="C:nucleus"/>
    <property type="evidence" value="ECO:0007669"/>
    <property type="project" value="UniProtKB-SubCell"/>
</dbReference>
<dbReference type="Pfam" id="PF00176">
    <property type="entry name" value="SNF2-rel_dom"/>
    <property type="match status" value="1"/>
</dbReference>
<feature type="region of interest" description="Disordered" evidence="9">
    <location>
        <begin position="1017"/>
        <end position="1073"/>
    </location>
</feature>
<keyword evidence="13" id="KW-1185">Reference proteome</keyword>
<proteinExistence type="inferred from homology"/>
<dbReference type="GO" id="GO:0005524">
    <property type="term" value="F:ATP binding"/>
    <property type="evidence" value="ECO:0007669"/>
    <property type="project" value="UniProtKB-KW"/>
</dbReference>
<feature type="domain" description="Helicase ATP-binding" evidence="10">
    <location>
        <begin position="749"/>
        <end position="915"/>
    </location>
</feature>
<evidence type="ECO:0000256" key="4">
    <source>
        <dbReference type="ARBA" id="ARBA00022801"/>
    </source>
</evidence>
<feature type="compositionally biased region" description="Low complexity" evidence="9">
    <location>
        <begin position="550"/>
        <end position="572"/>
    </location>
</feature>
<feature type="region of interest" description="Disordered" evidence="9">
    <location>
        <begin position="45"/>
        <end position="68"/>
    </location>
</feature>
<dbReference type="InterPro" id="IPR038718">
    <property type="entry name" value="SNF2-like_sf"/>
</dbReference>
<evidence type="ECO:0000259" key="11">
    <source>
        <dbReference type="PROSITE" id="PS51194"/>
    </source>
</evidence>
<dbReference type="PROSITE" id="PS51192">
    <property type="entry name" value="HELICASE_ATP_BIND_1"/>
    <property type="match status" value="1"/>
</dbReference>
<evidence type="ECO:0000256" key="2">
    <source>
        <dbReference type="ARBA" id="ARBA00007025"/>
    </source>
</evidence>
<comment type="subcellular location">
    <subcellularLocation>
        <location evidence="1">Nucleus</location>
    </subcellularLocation>
</comment>
<dbReference type="GO" id="GO:0004386">
    <property type="term" value="F:helicase activity"/>
    <property type="evidence" value="ECO:0007669"/>
    <property type="project" value="UniProtKB-KW"/>
</dbReference>
<dbReference type="Pfam" id="PF00271">
    <property type="entry name" value="Helicase_C"/>
    <property type="match status" value="1"/>
</dbReference>
<feature type="domain" description="Helicase C-terminal" evidence="11">
    <location>
        <begin position="1121"/>
        <end position="1277"/>
    </location>
</feature>
<dbReference type="InterPro" id="IPR001650">
    <property type="entry name" value="Helicase_C-like"/>
</dbReference>
<feature type="compositionally biased region" description="Acidic residues" evidence="9">
    <location>
        <begin position="1020"/>
        <end position="1058"/>
    </location>
</feature>
<keyword evidence="4" id="KW-0378">Hydrolase</keyword>
<feature type="region of interest" description="Disordered" evidence="9">
    <location>
        <begin position="518"/>
        <end position="613"/>
    </location>
</feature>
<evidence type="ECO:0000256" key="3">
    <source>
        <dbReference type="ARBA" id="ARBA00022741"/>
    </source>
</evidence>
<reference evidence="12 13" key="1">
    <citation type="submission" date="2016-10" db="EMBL/GenBank/DDBJ databases">
        <title>The genome of Paramicrosporidium saccamoebae is the missing link in understanding Cryptomycota and Microsporidia evolution.</title>
        <authorList>
            <person name="Quandt C.A."/>
            <person name="Beaudet D."/>
            <person name="Corsaro D."/>
            <person name="Michel R."/>
            <person name="Corradi N."/>
            <person name="James T."/>
        </authorList>
    </citation>
    <scope>NUCLEOTIDE SEQUENCE [LARGE SCALE GENOMIC DNA]</scope>
    <source>
        <strain evidence="12 13">KSL3</strain>
    </source>
</reference>
<evidence type="ECO:0000256" key="8">
    <source>
        <dbReference type="ARBA" id="ARBA00023242"/>
    </source>
</evidence>
<name>A0A2H9TQW5_9FUNG</name>
<evidence type="ECO:0000259" key="10">
    <source>
        <dbReference type="PROSITE" id="PS51192"/>
    </source>
</evidence>
<gene>
    <name evidence="12" type="ORF">PSACC_00054</name>
</gene>
<dbReference type="InterPro" id="IPR000330">
    <property type="entry name" value="SNF2_N"/>
</dbReference>
<evidence type="ECO:0000256" key="9">
    <source>
        <dbReference type="SAM" id="MobiDB-lite"/>
    </source>
</evidence>
<comment type="similarity">
    <text evidence="2">Belongs to the SNF2/RAD54 helicase family.</text>
</comment>
<dbReference type="GO" id="GO:0016787">
    <property type="term" value="F:hydrolase activity"/>
    <property type="evidence" value="ECO:0007669"/>
    <property type="project" value="UniProtKB-KW"/>
</dbReference>
<evidence type="ECO:0000313" key="12">
    <source>
        <dbReference type="EMBL" id="PJF20132.1"/>
    </source>
</evidence>
<evidence type="ECO:0000256" key="5">
    <source>
        <dbReference type="ARBA" id="ARBA00022806"/>
    </source>
</evidence>
<dbReference type="PANTHER" id="PTHR10799">
    <property type="entry name" value="SNF2/RAD54 HELICASE FAMILY"/>
    <property type="match status" value="1"/>
</dbReference>
<organism evidence="12 13">
    <name type="scientific">Paramicrosporidium saccamoebae</name>
    <dbReference type="NCBI Taxonomy" id="1246581"/>
    <lineage>
        <taxon>Eukaryota</taxon>
        <taxon>Fungi</taxon>
        <taxon>Fungi incertae sedis</taxon>
        <taxon>Cryptomycota</taxon>
        <taxon>Cryptomycota incertae sedis</taxon>
        <taxon>Paramicrosporidium</taxon>
    </lineage>
</organism>
<feature type="compositionally biased region" description="Polar residues" evidence="9">
    <location>
        <begin position="1059"/>
        <end position="1073"/>
    </location>
</feature>
<keyword evidence="3" id="KW-0547">Nucleotide-binding</keyword>
<keyword evidence="8" id="KW-0539">Nucleus</keyword>
<feature type="compositionally biased region" description="Basic and acidic residues" evidence="9">
    <location>
        <begin position="584"/>
        <end position="595"/>
    </location>
</feature>
<keyword evidence="6 12" id="KW-0067">ATP-binding</keyword>
<sequence>ENPEVPSALALADAETVIPGDGQDEHQSKIVKLDDNARPVSVFIQKGIEDAQNPNDAEESDEDEESSAMPAMAMGAGAGAALGAAGIAGAAAATHESGKSAPHHVEIVEAPSLAQTQTQTQEPAETMGMTHSGDTFGMAHAGDTMDMAHAGDTMGMGHAGDTMGMTHAGDTMGMTNAGDAMGMSHGDTMGMGHAGDTMGMTHAGDAMDTTHAGDTMGMTHAGDTMGMGHTDTMGMGHADTMGMAHGDTMGMTHGDTMGMAHAGDTMGMTHGDAMGMGHADTMGMGHTDTVTDAIKDAFPAAEGATSPLVEVADAPEFASPEEEEGAAGMGPFEAEHVPSPTPGEALPLPEDPMEPINTAFPIGEPAKPKVIEIVEAPSKPKFEQAAPVEAAIAIPDASEDFPGLAAETPKEEESLFDALKEGPQEAENAGGMITAETGEEGADLLEALKEEPEEEKIAEMEAAEEATATAIAEQVQGHEPVEALAEQAAADAGRSPIKPEVVAEAIFEAAVDAAPKEGDLSHGAADAVPGTVGASESTTAEESAGVVPGASMESSAVAESEATSTSAAAVAVDPTSEAMATEEGADKMEEPKTEEEAPPLATDDKPAKPRKDKSKLMSFYKTIKSKKRAIKGLIDKTADRTTNGTAAKRTKVSVCVVETAATSVTDAELMQQTFDRHVKQDKMNKLQALLTRAQAYSKFLAERLQEQIQPVETNKKARQRGETDAKFRQPKMLKGTLRSYQLEGVQWLVSLFENGLNGILADEMGLGKTVQCIGLLAFLQEQGVTGPFLVVAPLSTLDNWMSELKRFAPEMAALMYHGPAPDRAALRRKHFARLGKRYNVVVTSYEIAMRDARHLASLSWKHLIIDEGHRLKNLNCRLIRELRTFRSDNRLLITGTPLQNNLTELWSLLNFLLPEIFTNVDDFLAWFDLDGEEGVGAETAETVDTAMVAQLHSILKPLLLRRLKIDVETELPKKREYVLSATLTPLQSEYYQAVAEGRIRQLLHTAPTTIVSKKRVNYAEAEDSTEDDLEDEDEDESGGENDSVDTEEDGFIERDTDDTSTSAPVSTASDQTWTATQGLQNKIMQLRKVCNHPYLFRHPTNSDGTLRVDEEIVRCSGKMRLVEQLLTELRRRGHKVLIFSQMSRMLDLLAVWLEMRQMAFSRIDGSVAQPQRQEEIRRFNDGTACGVFLLSTRAGGLGLNLVAADTVIFYDSDWAQDRVHRIGQTKPVLIFRLSTANTAEGRMLAKAASKRRLERLVIHKKKFKGRQQLLAADEALLAEDLAEILGEGRKEQFLMENGEKEELTREELTALLDRSDAAFERQWDTSTIKTIR</sequence>
<evidence type="ECO:0000313" key="13">
    <source>
        <dbReference type="Proteomes" id="UP000240830"/>
    </source>
</evidence>
<feature type="non-terminal residue" evidence="12">
    <location>
        <position position="1"/>
    </location>
</feature>
<dbReference type="Gene3D" id="3.40.50.10810">
    <property type="entry name" value="Tandem AAA-ATPase domain"/>
    <property type="match status" value="1"/>
</dbReference>
<evidence type="ECO:0000256" key="1">
    <source>
        <dbReference type="ARBA" id="ARBA00004123"/>
    </source>
</evidence>
<accession>A0A2H9TQW5</accession>
<keyword evidence="7" id="KW-0175">Coiled coil</keyword>
<dbReference type="PROSITE" id="PS51194">
    <property type="entry name" value="HELICASE_CTER"/>
    <property type="match status" value="1"/>
</dbReference>
<dbReference type="FunFam" id="3.40.50.10810:FF:000015">
    <property type="entry name" value="lymphoid-specific helicase isoform X1"/>
    <property type="match status" value="1"/>
</dbReference>
<dbReference type="Proteomes" id="UP000240830">
    <property type="component" value="Unassembled WGS sequence"/>
</dbReference>
<dbReference type="InterPro" id="IPR014001">
    <property type="entry name" value="Helicase_ATP-bd"/>
</dbReference>
<dbReference type="CDD" id="cd18793">
    <property type="entry name" value="SF2_C_SNF"/>
    <property type="match status" value="1"/>
</dbReference>
<evidence type="ECO:0000256" key="6">
    <source>
        <dbReference type="ARBA" id="ARBA00022840"/>
    </source>
</evidence>
<evidence type="ECO:0000256" key="7">
    <source>
        <dbReference type="ARBA" id="ARBA00023054"/>
    </source>
</evidence>
<dbReference type="InterPro" id="IPR027417">
    <property type="entry name" value="P-loop_NTPase"/>
</dbReference>
<dbReference type="InterPro" id="IPR049730">
    <property type="entry name" value="SNF2/RAD54-like_C"/>
</dbReference>
<comment type="caution">
    <text evidence="12">The sequence shown here is derived from an EMBL/GenBank/DDBJ whole genome shotgun (WGS) entry which is preliminary data.</text>
</comment>
<protein>
    <submittedName>
        <fullName evidence="12">Helicase, superfamily 1/2, ATP-binding domain-containing protein</fullName>
    </submittedName>
</protein>
<dbReference type="SMART" id="SM00487">
    <property type="entry name" value="DEXDc"/>
    <property type="match status" value="1"/>
</dbReference>
<dbReference type="OrthoDB" id="5857104at2759"/>
<dbReference type="STRING" id="1246581.A0A2H9TQW5"/>
<dbReference type="SUPFAM" id="SSF52540">
    <property type="entry name" value="P-loop containing nucleoside triphosphate hydrolases"/>
    <property type="match status" value="2"/>
</dbReference>